<keyword evidence="8" id="KW-0812">Transmembrane</keyword>
<keyword evidence="6" id="KW-0067">ATP-binding</keyword>
<evidence type="ECO:0000313" key="11">
    <source>
        <dbReference type="Proteomes" id="UP001231924"/>
    </source>
</evidence>
<feature type="domain" description="Protein kinase" evidence="9">
    <location>
        <begin position="53"/>
        <end position="331"/>
    </location>
</feature>
<dbReference type="SMART" id="SM00220">
    <property type="entry name" value="S_TKc"/>
    <property type="match status" value="1"/>
</dbReference>
<evidence type="ECO:0000313" key="10">
    <source>
        <dbReference type="EMBL" id="MDL5160421.1"/>
    </source>
</evidence>
<dbReference type="RefSeq" id="WP_286057033.1">
    <property type="nucleotide sequence ID" value="NZ_JASVWF010000011.1"/>
</dbReference>
<evidence type="ECO:0000256" key="7">
    <source>
        <dbReference type="SAM" id="MobiDB-lite"/>
    </source>
</evidence>
<dbReference type="Gene3D" id="3.30.200.20">
    <property type="entry name" value="Phosphorylase Kinase, domain 1"/>
    <property type="match status" value="1"/>
</dbReference>
<dbReference type="PANTHER" id="PTHR43289:SF6">
    <property type="entry name" value="SERINE_THREONINE-PROTEIN KINASE NEKL-3"/>
    <property type="match status" value="1"/>
</dbReference>
<dbReference type="InterPro" id="IPR008271">
    <property type="entry name" value="Ser/Thr_kinase_AS"/>
</dbReference>
<dbReference type="EC" id="2.7.11.1" evidence="1"/>
<keyword evidence="3 10" id="KW-0808">Transferase</keyword>
<protein>
    <recommendedName>
        <fullName evidence="1">non-specific serine/threonine protein kinase</fullName>
        <ecNumber evidence="1">2.7.11.1</ecNumber>
    </recommendedName>
</protein>
<gene>
    <name evidence="10" type="ORF">QRT03_30950</name>
</gene>
<proteinExistence type="predicted"/>
<dbReference type="Proteomes" id="UP001231924">
    <property type="component" value="Unassembled WGS sequence"/>
</dbReference>
<dbReference type="PANTHER" id="PTHR43289">
    <property type="entry name" value="MITOGEN-ACTIVATED PROTEIN KINASE KINASE KINASE 20-RELATED"/>
    <property type="match status" value="1"/>
</dbReference>
<feature type="transmembrane region" description="Helical" evidence="8">
    <location>
        <begin position="409"/>
        <end position="429"/>
    </location>
</feature>
<keyword evidence="8" id="KW-0472">Membrane</keyword>
<evidence type="ECO:0000256" key="1">
    <source>
        <dbReference type="ARBA" id="ARBA00012513"/>
    </source>
</evidence>
<evidence type="ECO:0000256" key="3">
    <source>
        <dbReference type="ARBA" id="ARBA00022679"/>
    </source>
</evidence>
<dbReference type="CDD" id="cd14014">
    <property type="entry name" value="STKc_PknB_like"/>
    <property type="match status" value="1"/>
</dbReference>
<feature type="region of interest" description="Disordered" evidence="7">
    <location>
        <begin position="1"/>
        <end position="41"/>
    </location>
</feature>
<evidence type="ECO:0000256" key="8">
    <source>
        <dbReference type="SAM" id="Phobius"/>
    </source>
</evidence>
<dbReference type="PROSITE" id="PS00108">
    <property type="entry name" value="PROTEIN_KINASE_ST"/>
    <property type="match status" value="1"/>
</dbReference>
<feature type="region of interest" description="Disordered" evidence="7">
    <location>
        <begin position="330"/>
        <end position="361"/>
    </location>
</feature>
<evidence type="ECO:0000256" key="4">
    <source>
        <dbReference type="ARBA" id="ARBA00022741"/>
    </source>
</evidence>
<comment type="caution">
    <text evidence="10">The sequence shown here is derived from an EMBL/GenBank/DDBJ whole genome shotgun (WGS) entry which is preliminary data.</text>
</comment>
<evidence type="ECO:0000259" key="9">
    <source>
        <dbReference type="SMART" id="SM00220"/>
    </source>
</evidence>
<dbReference type="InterPro" id="IPR011009">
    <property type="entry name" value="Kinase-like_dom_sf"/>
</dbReference>
<dbReference type="Pfam" id="PF00069">
    <property type="entry name" value="Pkinase"/>
    <property type="match status" value="1"/>
</dbReference>
<sequence length="430" mass="43935">MTGPDTSPDVAAAAAAGAPGPLPELDAGSDAQAETTGLRAGSEDLTGRRLGRYRVERVLRCGSMSTLYRAVDVRLDRLVALKVISPLLAADEEFRGRFVDEARNIAAIDHPNVVPLWDHDEIEGHLYLAMRYVAGHDLADTIGGHPLPIARALALGWQVAAGLDAVHAHGLVHLDVKPANILLAASPAASTGAGGREQVFLADFGLTRRGAAPAATSGGGFLGSPAFAAPEHLRGELVSAATDLYALGCVLHTALTGHPPYRGSVDEVIAGHLAATPPAASSARAGNRPAPEPGLAVGAAVDTVLAATMAADPDRRPPNAAALLGALRDAAHRDARSTPPAPTAPPRHRTPSTPAPTPAPVPVPVPVPSSEARSVHAQAVSRRTAAPVAPAGDAFTARRPAARPRNLEARIAVAVAVLAVLLAVGLVVLL</sequence>
<accession>A0ABT7MIY3</accession>
<dbReference type="Gene3D" id="1.10.510.10">
    <property type="entry name" value="Transferase(Phosphotransferase) domain 1"/>
    <property type="match status" value="1"/>
</dbReference>
<dbReference type="SUPFAM" id="SSF56112">
    <property type="entry name" value="Protein kinase-like (PK-like)"/>
    <property type="match status" value="1"/>
</dbReference>
<keyword evidence="2" id="KW-0723">Serine/threonine-protein kinase</keyword>
<dbReference type="EMBL" id="JASVWF010000011">
    <property type="protein sequence ID" value="MDL5160421.1"/>
    <property type="molecule type" value="Genomic_DNA"/>
</dbReference>
<evidence type="ECO:0000256" key="2">
    <source>
        <dbReference type="ARBA" id="ARBA00022527"/>
    </source>
</evidence>
<keyword evidence="4" id="KW-0547">Nucleotide-binding</keyword>
<dbReference type="GO" id="GO:0004674">
    <property type="term" value="F:protein serine/threonine kinase activity"/>
    <property type="evidence" value="ECO:0007669"/>
    <property type="project" value="UniProtKB-EC"/>
</dbReference>
<evidence type="ECO:0000256" key="5">
    <source>
        <dbReference type="ARBA" id="ARBA00022777"/>
    </source>
</evidence>
<dbReference type="InterPro" id="IPR000719">
    <property type="entry name" value="Prot_kinase_dom"/>
</dbReference>
<evidence type="ECO:0000256" key="6">
    <source>
        <dbReference type="ARBA" id="ARBA00022840"/>
    </source>
</evidence>
<keyword evidence="8" id="KW-1133">Transmembrane helix</keyword>
<keyword evidence="11" id="KW-1185">Reference proteome</keyword>
<keyword evidence="5 10" id="KW-0418">Kinase</keyword>
<organism evidence="10 11">
    <name type="scientific">Actinomycetospora termitidis</name>
    <dbReference type="NCBI Taxonomy" id="3053470"/>
    <lineage>
        <taxon>Bacteria</taxon>
        <taxon>Bacillati</taxon>
        <taxon>Actinomycetota</taxon>
        <taxon>Actinomycetes</taxon>
        <taxon>Pseudonocardiales</taxon>
        <taxon>Pseudonocardiaceae</taxon>
        <taxon>Actinomycetospora</taxon>
    </lineage>
</organism>
<name>A0ABT7MIY3_9PSEU</name>
<reference evidence="10 11" key="1">
    <citation type="submission" date="2023-06" db="EMBL/GenBank/DDBJ databases">
        <title>Actinomycetospora Odt1-22.</title>
        <authorList>
            <person name="Supong K."/>
        </authorList>
    </citation>
    <scope>NUCLEOTIDE SEQUENCE [LARGE SCALE GENOMIC DNA]</scope>
    <source>
        <strain evidence="10 11">Odt1-22</strain>
    </source>
</reference>